<dbReference type="SMART" id="SM01329">
    <property type="entry name" value="Iso_dh"/>
    <property type="match status" value="1"/>
</dbReference>
<dbReference type="EMBL" id="JABAGA010000002">
    <property type="protein sequence ID" value="NMF08883.1"/>
    <property type="molecule type" value="Genomic_DNA"/>
</dbReference>
<protein>
    <submittedName>
        <fullName evidence="9">Isocitrate/isopropylmalate dehydrogenase family protein</fullName>
    </submittedName>
</protein>
<name>A0A7X9XSU4_9CORY</name>
<dbReference type="SUPFAM" id="SSF53659">
    <property type="entry name" value="Isocitrate/Isopropylmalate dehydrogenase-like"/>
    <property type="match status" value="1"/>
</dbReference>
<evidence type="ECO:0000256" key="6">
    <source>
        <dbReference type="ARBA" id="ARBA00023211"/>
    </source>
</evidence>
<keyword evidence="3" id="KW-0479">Metal-binding</keyword>
<keyword evidence="6" id="KW-0464">Manganese</keyword>
<keyword evidence="5" id="KW-0520">NAD</keyword>
<dbReference type="InterPro" id="IPR050501">
    <property type="entry name" value="ICDH/IPMDH"/>
</dbReference>
<accession>A0A7X9XSU4</accession>
<dbReference type="InterPro" id="IPR024084">
    <property type="entry name" value="IsoPropMal-DH-like_dom"/>
</dbReference>
<evidence type="ECO:0000313" key="9">
    <source>
        <dbReference type="EMBL" id="NMF08883.1"/>
    </source>
</evidence>
<comment type="caution">
    <text evidence="9">The sequence shown here is derived from an EMBL/GenBank/DDBJ whole genome shotgun (WGS) entry which is preliminary data.</text>
</comment>
<evidence type="ECO:0000313" key="10">
    <source>
        <dbReference type="Proteomes" id="UP000589552"/>
    </source>
</evidence>
<dbReference type="Gene3D" id="3.40.718.10">
    <property type="entry name" value="Isopropylmalate Dehydrogenase"/>
    <property type="match status" value="1"/>
</dbReference>
<comment type="cofactor">
    <cofactor evidence="2">
        <name>Mg(2+)</name>
        <dbReference type="ChEBI" id="CHEBI:18420"/>
    </cofactor>
</comment>
<dbReference type="PANTHER" id="PTHR43275">
    <property type="entry name" value="D-MALATE DEHYDROGENASE [DECARBOXYLATING]"/>
    <property type="match status" value="1"/>
</dbReference>
<comment type="cofactor">
    <cofactor evidence="1">
        <name>Mn(2+)</name>
        <dbReference type="ChEBI" id="CHEBI:29035"/>
    </cofactor>
</comment>
<dbReference type="GO" id="GO:0016491">
    <property type="term" value="F:oxidoreductase activity"/>
    <property type="evidence" value="ECO:0007669"/>
    <property type="project" value="UniProtKB-KW"/>
</dbReference>
<evidence type="ECO:0000256" key="4">
    <source>
        <dbReference type="ARBA" id="ARBA00023002"/>
    </source>
</evidence>
<feature type="region of interest" description="Disordered" evidence="7">
    <location>
        <begin position="348"/>
        <end position="388"/>
    </location>
</feature>
<gene>
    <name evidence="9" type="ORF">HF852_04550</name>
</gene>
<evidence type="ECO:0000256" key="2">
    <source>
        <dbReference type="ARBA" id="ARBA00001946"/>
    </source>
</evidence>
<evidence type="ECO:0000256" key="1">
    <source>
        <dbReference type="ARBA" id="ARBA00001936"/>
    </source>
</evidence>
<evidence type="ECO:0000256" key="7">
    <source>
        <dbReference type="SAM" id="MobiDB-lite"/>
    </source>
</evidence>
<evidence type="ECO:0000259" key="8">
    <source>
        <dbReference type="SMART" id="SM01329"/>
    </source>
</evidence>
<feature type="domain" description="Isopropylmalate dehydrogenase-like" evidence="8">
    <location>
        <begin position="7"/>
        <end position="425"/>
    </location>
</feature>
<sequence length="431" mass="44681">MSASSHRIVLLPGDGIGPEIVDACRPVLAAAFPTWEFTDAAIGWGCWRTAGDPIPVETWRALESADAAIMAAITSKPAREAEAELADHLRGTGLTYRSPVLQLRRRLDLYANIRPVEDLLAGAGSPASSLDDGPAPTPSPRFGFTVVRENTEGLYSHDLSMAGPDSNGLWDVVKQDPTVTHSTRADTAVALRVTTGFGWRRLLRTAASLTGRAADPSLRRVTIADKPNILRESGAIIRDAVDEVAAEFPDVDFEIANADAVTMRLITSPMSFDVIAAENLLGDILSDLGAGLMGGLGLPSAANMGDGHAVFEPVHGSAPDIAGRGIADPAAFLMSAAMCAEHLAARGEGTGASTRGNSAVPDTAGSRGNQASPDTADTGGSSAATGSDLRERASLLRRAVIGVLCDDPTPDLGGDNTTAGFAAEVARRLAS</sequence>
<evidence type="ECO:0000256" key="3">
    <source>
        <dbReference type="ARBA" id="ARBA00022723"/>
    </source>
</evidence>
<dbReference type="Proteomes" id="UP000589552">
    <property type="component" value="Unassembled WGS sequence"/>
</dbReference>
<proteinExistence type="predicted"/>
<dbReference type="GO" id="GO:0046872">
    <property type="term" value="F:metal ion binding"/>
    <property type="evidence" value="ECO:0007669"/>
    <property type="project" value="UniProtKB-KW"/>
</dbReference>
<keyword evidence="4" id="KW-0560">Oxidoreductase</keyword>
<evidence type="ECO:0000256" key="5">
    <source>
        <dbReference type="ARBA" id="ARBA00023027"/>
    </source>
</evidence>
<feature type="compositionally biased region" description="Polar residues" evidence="7">
    <location>
        <begin position="366"/>
        <end position="385"/>
    </location>
</feature>
<dbReference type="Pfam" id="PF00180">
    <property type="entry name" value="Iso_dh"/>
    <property type="match status" value="1"/>
</dbReference>
<dbReference type="RefSeq" id="WP_168937531.1">
    <property type="nucleotide sequence ID" value="NZ_JABAGA010000002.1"/>
</dbReference>
<dbReference type="PANTHER" id="PTHR43275:SF1">
    <property type="entry name" value="D-MALATE DEHYDROGENASE [DECARBOXYLATING]"/>
    <property type="match status" value="1"/>
</dbReference>
<organism evidence="9 10">
    <name type="scientific">Corynebacterium xerosis</name>
    <dbReference type="NCBI Taxonomy" id="1725"/>
    <lineage>
        <taxon>Bacteria</taxon>
        <taxon>Bacillati</taxon>
        <taxon>Actinomycetota</taxon>
        <taxon>Actinomycetes</taxon>
        <taxon>Mycobacteriales</taxon>
        <taxon>Corynebacteriaceae</taxon>
        <taxon>Corynebacterium</taxon>
    </lineage>
</organism>
<reference evidence="9 10" key="1">
    <citation type="submission" date="2020-04" db="EMBL/GenBank/DDBJ databases">
        <authorList>
            <person name="Hitch T.C.A."/>
            <person name="Wylensek D."/>
            <person name="Clavel T."/>
        </authorList>
    </citation>
    <scope>NUCLEOTIDE SEQUENCE [LARGE SCALE GENOMIC DNA]</scope>
    <source>
        <strain evidence="9 10">BL-383-APC-2I</strain>
    </source>
</reference>
<dbReference type="AlphaFoldDB" id="A0A7X9XSU4"/>